<dbReference type="PIRSF" id="PIRSF008502">
    <property type="entry name" value="UCP008502"/>
    <property type="match status" value="1"/>
</dbReference>
<evidence type="ECO:0000313" key="1">
    <source>
        <dbReference type="EMBL" id="MDO1559625.1"/>
    </source>
</evidence>
<dbReference type="Gene3D" id="3.30.70.1280">
    <property type="entry name" value="SP0830-like domains"/>
    <property type="match status" value="1"/>
</dbReference>
<dbReference type="EMBL" id="JAUKTR010000003">
    <property type="protein sequence ID" value="MDO1559625.1"/>
    <property type="molecule type" value="Genomic_DNA"/>
</dbReference>
<gene>
    <name evidence="1" type="ORF">Q0812_09315</name>
</gene>
<comment type="caution">
    <text evidence="1">The sequence shown here is derived from an EMBL/GenBank/DDBJ whole genome shotgun (WGS) entry which is preliminary data.</text>
</comment>
<sequence length="180" mass="19550">MSQVHIVLLRGVNVGGRPLPMADLRAWAKGLGFSNARTLIASGNLIMEGGASSGADLETLLEREAVTGLNLKTAFFVRTPQEWRAMIETNPFPAEAEEHPAKLIAHLTKETVPAAALKTLREAITGPERVEAGKRVLYIDFPEGQGRSTLDRDWARTKAAPLGTSRNWNTVLKILKAVEG</sequence>
<accession>A0ABT8SND6</accession>
<dbReference type="PANTHER" id="PTHR36439">
    <property type="entry name" value="BLL4334 PROTEIN"/>
    <property type="match status" value="1"/>
</dbReference>
<dbReference type="SUPFAM" id="SSF160379">
    <property type="entry name" value="SP0830-like"/>
    <property type="match status" value="1"/>
</dbReference>
<reference evidence="1" key="1">
    <citation type="submission" date="2023-07" db="EMBL/GenBank/DDBJ databases">
        <title>Brevundimonas soil sp. nov., isolated from the soil of chemical plant.</title>
        <authorList>
            <person name="Wu N."/>
        </authorList>
    </citation>
    <scope>NUCLEOTIDE SEQUENCE</scope>
    <source>
        <strain evidence="1">XZ-24</strain>
    </source>
</reference>
<name>A0ABT8SND6_9CAUL</name>
<dbReference type="RefSeq" id="WP_302110050.1">
    <property type="nucleotide sequence ID" value="NZ_JAUKTR010000003.1"/>
</dbReference>
<evidence type="ECO:0000313" key="2">
    <source>
        <dbReference type="Proteomes" id="UP001169063"/>
    </source>
</evidence>
<proteinExistence type="predicted"/>
<dbReference type="Pfam" id="PF08002">
    <property type="entry name" value="DUF1697"/>
    <property type="match status" value="1"/>
</dbReference>
<dbReference type="PANTHER" id="PTHR36439:SF1">
    <property type="entry name" value="DUF1697 DOMAIN-CONTAINING PROTEIN"/>
    <property type="match status" value="1"/>
</dbReference>
<dbReference type="Proteomes" id="UP001169063">
    <property type="component" value="Unassembled WGS sequence"/>
</dbReference>
<protein>
    <submittedName>
        <fullName evidence="1">DUF1697 domain-containing protein</fullName>
    </submittedName>
</protein>
<organism evidence="1 2">
    <name type="scientific">Peiella sedimenti</name>
    <dbReference type="NCBI Taxonomy" id="3061083"/>
    <lineage>
        <taxon>Bacteria</taxon>
        <taxon>Pseudomonadati</taxon>
        <taxon>Pseudomonadota</taxon>
        <taxon>Alphaproteobacteria</taxon>
        <taxon>Caulobacterales</taxon>
        <taxon>Caulobacteraceae</taxon>
        <taxon>Peiella</taxon>
    </lineage>
</organism>
<keyword evidence="2" id="KW-1185">Reference proteome</keyword>
<dbReference type="InterPro" id="IPR012545">
    <property type="entry name" value="DUF1697"/>
</dbReference>